<dbReference type="NCBIfam" id="TIGR00494">
    <property type="entry name" value="crcB"/>
    <property type="match status" value="1"/>
</dbReference>
<keyword evidence="3 14" id="KW-1003">Cell membrane</keyword>
<dbReference type="GO" id="GO:0062054">
    <property type="term" value="F:fluoride channel activity"/>
    <property type="evidence" value="ECO:0007669"/>
    <property type="project" value="UniProtKB-UniRule"/>
</dbReference>
<evidence type="ECO:0000256" key="8">
    <source>
        <dbReference type="ARBA" id="ARBA00023065"/>
    </source>
</evidence>
<comment type="subcellular location">
    <subcellularLocation>
        <location evidence="1 14">Cell membrane</location>
        <topology evidence="1 14">Multi-pass membrane protein</topology>
    </subcellularLocation>
</comment>
<dbReference type="GO" id="GO:0140114">
    <property type="term" value="P:cellular detoxification of fluoride"/>
    <property type="evidence" value="ECO:0007669"/>
    <property type="project" value="UniProtKB-UniRule"/>
</dbReference>
<organism evidence="15 16">
    <name type="scientific">Acetobacterium bakii</name>
    <dbReference type="NCBI Taxonomy" id="52689"/>
    <lineage>
        <taxon>Bacteria</taxon>
        <taxon>Bacillati</taxon>
        <taxon>Bacillota</taxon>
        <taxon>Clostridia</taxon>
        <taxon>Eubacteriales</taxon>
        <taxon>Eubacteriaceae</taxon>
        <taxon>Acetobacterium</taxon>
    </lineage>
</organism>
<comment type="similarity">
    <text evidence="11 14">Belongs to the fluoride channel Fluc/FEX (TC 1.A.43) family.</text>
</comment>
<dbReference type="HAMAP" id="MF_00454">
    <property type="entry name" value="FluC"/>
    <property type="match status" value="1"/>
</dbReference>
<proteinExistence type="inferred from homology"/>
<feature type="transmembrane region" description="Helical" evidence="14">
    <location>
        <begin position="57"/>
        <end position="77"/>
    </location>
</feature>
<feature type="binding site" evidence="14">
    <location>
        <position position="71"/>
    </location>
    <ligand>
        <name>Na(+)</name>
        <dbReference type="ChEBI" id="CHEBI:29101"/>
        <note>structural</note>
    </ligand>
</feature>
<keyword evidence="5 14" id="KW-0479">Metal-binding</keyword>
<evidence type="ECO:0000256" key="6">
    <source>
        <dbReference type="ARBA" id="ARBA00022989"/>
    </source>
</evidence>
<name>A0A0L6U498_9FIRM</name>
<dbReference type="GO" id="GO:0005886">
    <property type="term" value="C:plasma membrane"/>
    <property type="evidence" value="ECO:0007669"/>
    <property type="project" value="UniProtKB-SubCell"/>
</dbReference>
<dbReference type="NCBIfam" id="NF010828">
    <property type="entry name" value="PRK14232.1"/>
    <property type="match status" value="1"/>
</dbReference>
<keyword evidence="10 14" id="KW-0407">Ion channel</keyword>
<evidence type="ECO:0000256" key="9">
    <source>
        <dbReference type="ARBA" id="ARBA00023136"/>
    </source>
</evidence>
<dbReference type="PATRIC" id="fig|52689.4.peg.3576"/>
<keyword evidence="7 14" id="KW-0915">Sodium</keyword>
<reference evidence="16" key="1">
    <citation type="submission" date="2015-07" db="EMBL/GenBank/DDBJ databases">
        <title>Draft genome sequence of Acetobacterium bakii DSM 8293, a potential psychrophilic chemical producer through syngas fermentation.</title>
        <authorList>
            <person name="Song Y."/>
            <person name="Hwang S."/>
            <person name="Cho B.-K."/>
        </authorList>
    </citation>
    <scope>NUCLEOTIDE SEQUENCE [LARGE SCALE GENOMIC DNA]</scope>
    <source>
        <strain evidence="16">DSM 8239</strain>
    </source>
</reference>
<evidence type="ECO:0000256" key="12">
    <source>
        <dbReference type="ARBA" id="ARBA00035585"/>
    </source>
</evidence>
<comment type="catalytic activity">
    <reaction evidence="12">
        <text>fluoride(in) = fluoride(out)</text>
        <dbReference type="Rhea" id="RHEA:76159"/>
        <dbReference type="ChEBI" id="CHEBI:17051"/>
    </reaction>
    <physiologicalReaction direction="left-to-right" evidence="12">
        <dbReference type="Rhea" id="RHEA:76160"/>
    </physiologicalReaction>
</comment>
<keyword evidence="9 14" id="KW-0472">Membrane</keyword>
<evidence type="ECO:0000256" key="1">
    <source>
        <dbReference type="ARBA" id="ARBA00004651"/>
    </source>
</evidence>
<dbReference type="Proteomes" id="UP000036873">
    <property type="component" value="Unassembled WGS sequence"/>
</dbReference>
<evidence type="ECO:0000256" key="3">
    <source>
        <dbReference type="ARBA" id="ARBA00022475"/>
    </source>
</evidence>
<evidence type="ECO:0000256" key="4">
    <source>
        <dbReference type="ARBA" id="ARBA00022692"/>
    </source>
</evidence>
<evidence type="ECO:0000313" key="15">
    <source>
        <dbReference type="EMBL" id="KNZ43172.1"/>
    </source>
</evidence>
<dbReference type="PANTHER" id="PTHR28259">
    <property type="entry name" value="FLUORIDE EXPORT PROTEIN 1-RELATED"/>
    <property type="match status" value="1"/>
</dbReference>
<evidence type="ECO:0000256" key="5">
    <source>
        <dbReference type="ARBA" id="ARBA00022723"/>
    </source>
</evidence>
<dbReference type="GO" id="GO:0046872">
    <property type="term" value="F:metal ion binding"/>
    <property type="evidence" value="ECO:0007669"/>
    <property type="project" value="UniProtKB-KW"/>
</dbReference>
<keyword evidence="6 14" id="KW-1133">Transmembrane helix</keyword>
<evidence type="ECO:0000256" key="11">
    <source>
        <dbReference type="ARBA" id="ARBA00035120"/>
    </source>
</evidence>
<dbReference type="RefSeq" id="WP_050738917.1">
    <property type="nucleotide sequence ID" value="NZ_LGYO01000007.1"/>
</dbReference>
<evidence type="ECO:0000256" key="14">
    <source>
        <dbReference type="HAMAP-Rule" id="MF_00454"/>
    </source>
</evidence>
<dbReference type="SMR" id="A0A0L6U498"/>
<comment type="function">
    <text evidence="13 14">Fluoride-specific ion channel. Important for reducing fluoride concentration in the cell, thus reducing its toxicity.</text>
</comment>
<dbReference type="Pfam" id="PF02537">
    <property type="entry name" value="CRCB"/>
    <property type="match status" value="1"/>
</dbReference>
<gene>
    <name evidence="14" type="primary">fluC</name>
    <name evidence="14" type="synonym">crcB</name>
    <name evidence="15" type="ORF">AKG39_03235</name>
</gene>
<keyword evidence="8 14" id="KW-0406">Ion transport</keyword>
<dbReference type="PANTHER" id="PTHR28259:SF16">
    <property type="entry name" value="FLUORIDE-SPECIFIC ION CHANNEL FLUC 2"/>
    <property type="match status" value="1"/>
</dbReference>
<sequence length="119" mass="13005">METLCVVLGGALGSTTRFFLGKRFASRYHHVPIGTFILNVSGAFLLGFVTGSDISQLLYGLFAEGFLGAYTTFSTFMYEDFVLLQNNRILSALIYIVATLIFGLAAFTCGNFVSILIIH</sequence>
<evidence type="ECO:0000256" key="13">
    <source>
        <dbReference type="ARBA" id="ARBA00049940"/>
    </source>
</evidence>
<keyword evidence="2 14" id="KW-0813">Transport</keyword>
<keyword evidence="16" id="KW-1185">Reference proteome</keyword>
<keyword evidence="4 14" id="KW-0812">Transmembrane</keyword>
<comment type="caution">
    <text evidence="15">The sequence shown here is derived from an EMBL/GenBank/DDBJ whole genome shotgun (WGS) entry which is preliminary data.</text>
</comment>
<evidence type="ECO:0000256" key="2">
    <source>
        <dbReference type="ARBA" id="ARBA00022448"/>
    </source>
</evidence>
<dbReference type="InterPro" id="IPR003691">
    <property type="entry name" value="FluC"/>
</dbReference>
<feature type="transmembrane region" description="Helical" evidence="14">
    <location>
        <begin position="89"/>
        <end position="118"/>
    </location>
</feature>
<feature type="binding site" evidence="14">
    <location>
        <position position="68"/>
    </location>
    <ligand>
        <name>Na(+)</name>
        <dbReference type="ChEBI" id="CHEBI:29101"/>
        <note>structural</note>
    </ligand>
</feature>
<evidence type="ECO:0000256" key="7">
    <source>
        <dbReference type="ARBA" id="ARBA00023053"/>
    </source>
</evidence>
<feature type="transmembrane region" description="Helical" evidence="14">
    <location>
        <begin position="31"/>
        <end position="50"/>
    </location>
</feature>
<accession>A0A0L6U498</accession>
<evidence type="ECO:0000313" key="16">
    <source>
        <dbReference type="Proteomes" id="UP000036873"/>
    </source>
</evidence>
<dbReference type="AlphaFoldDB" id="A0A0L6U498"/>
<protein>
    <recommendedName>
        <fullName evidence="14">Fluoride-specific ion channel FluC</fullName>
    </recommendedName>
</protein>
<evidence type="ECO:0000256" key="10">
    <source>
        <dbReference type="ARBA" id="ARBA00023303"/>
    </source>
</evidence>
<comment type="activity regulation">
    <text evidence="14">Na(+) is not transported, but it plays an essential structural role and its presence is essential for fluoride channel function.</text>
</comment>
<dbReference type="EMBL" id="LGYO01000007">
    <property type="protein sequence ID" value="KNZ43172.1"/>
    <property type="molecule type" value="Genomic_DNA"/>
</dbReference>